<evidence type="ECO:0000256" key="2">
    <source>
        <dbReference type="SAM" id="MobiDB-lite"/>
    </source>
</evidence>
<accession>A0AA38RKE4</accession>
<reference evidence="3" key="1">
    <citation type="submission" date="2022-07" db="EMBL/GenBank/DDBJ databases">
        <title>Fungi with potential for degradation of polypropylene.</title>
        <authorList>
            <person name="Gostincar C."/>
        </authorList>
    </citation>
    <scope>NUCLEOTIDE SEQUENCE</scope>
    <source>
        <strain evidence="3">EXF-13308</strain>
    </source>
</reference>
<proteinExistence type="predicted"/>
<keyword evidence="1" id="KW-0175">Coiled coil</keyword>
<name>A0AA38RKE4_9PEZI</name>
<dbReference type="Proteomes" id="UP001174694">
    <property type="component" value="Unassembled WGS sequence"/>
</dbReference>
<feature type="region of interest" description="Disordered" evidence="2">
    <location>
        <begin position="1"/>
        <end position="22"/>
    </location>
</feature>
<feature type="coiled-coil region" evidence="1">
    <location>
        <begin position="36"/>
        <end position="70"/>
    </location>
</feature>
<feature type="coiled-coil region" evidence="1">
    <location>
        <begin position="408"/>
        <end position="545"/>
    </location>
</feature>
<feature type="coiled-coil region" evidence="1">
    <location>
        <begin position="323"/>
        <end position="378"/>
    </location>
</feature>
<evidence type="ECO:0000313" key="4">
    <source>
        <dbReference type="Proteomes" id="UP001174694"/>
    </source>
</evidence>
<dbReference type="AlphaFoldDB" id="A0AA38RKE4"/>
<dbReference type="EMBL" id="JANBVO010000006">
    <property type="protein sequence ID" value="KAJ9151361.1"/>
    <property type="molecule type" value="Genomic_DNA"/>
</dbReference>
<keyword evidence="4" id="KW-1185">Reference proteome</keyword>
<sequence length="556" mass="63833">MSSVQEQQKRKDAKIGILSRQLQETSKRHSSCLASVEDRDRSILRLTEERDELTEQLNKVTEQLKDVSSREETTKTKFEKYREHINAAIEEQQDLYKQTQAAHKLTLDEVRAAELRRQTVEAQAKKQADNTSQRLVACWNDIKELQKERQKYDETTENLKNQIKDKDEELARSVDKVQSLVHQNTIQAAIQESMQTLIARTEEILDKTGSSEAQTVGLEQRIIESQQPRIMGHLETVTAQAGFQVQELKDLKETNTKMVSSITEKLEVIATQQLKELNTTSQLDEMVKIHMNKLGKNLAACEDALAHDLAESRSENNFLARAVEERELEYRELAASLNQLEDHSRTQEEHIQELEESLERARSENPTLAMELDATRKEAWQLNDDAAAKATMIAELEKKITDQDQAHMAEIERQRDSAAKLNHMLQAQQEAARASEQRAVQVAQQEAIRNYEQVKQAMQELIDRAELEESLLRDQLMTAKRNISEVEERGQRDLSTLKTELAVARSEVIRFKATAREANILKTKLARAEKKSMELEKDCAILNSKTQTILDGLRQW</sequence>
<evidence type="ECO:0000256" key="1">
    <source>
        <dbReference type="SAM" id="Coils"/>
    </source>
</evidence>
<comment type="caution">
    <text evidence="3">The sequence shown here is derived from an EMBL/GenBank/DDBJ whole genome shotgun (WGS) entry which is preliminary data.</text>
</comment>
<gene>
    <name evidence="3" type="ORF">NKR23_g3023</name>
</gene>
<protein>
    <submittedName>
        <fullName evidence="3">Uncharacterized protein</fullName>
    </submittedName>
</protein>
<feature type="coiled-coil region" evidence="1">
    <location>
        <begin position="110"/>
        <end position="176"/>
    </location>
</feature>
<organism evidence="3 4">
    <name type="scientific">Pleurostoma richardsiae</name>
    <dbReference type="NCBI Taxonomy" id="41990"/>
    <lineage>
        <taxon>Eukaryota</taxon>
        <taxon>Fungi</taxon>
        <taxon>Dikarya</taxon>
        <taxon>Ascomycota</taxon>
        <taxon>Pezizomycotina</taxon>
        <taxon>Sordariomycetes</taxon>
        <taxon>Sordariomycetidae</taxon>
        <taxon>Calosphaeriales</taxon>
        <taxon>Pleurostomataceae</taxon>
        <taxon>Pleurostoma</taxon>
    </lineage>
</organism>
<evidence type="ECO:0000313" key="3">
    <source>
        <dbReference type="EMBL" id="KAJ9151361.1"/>
    </source>
</evidence>